<name>A0A151GDF5_DRECN</name>
<dbReference type="InParanoid" id="A0A151GDF5"/>
<feature type="region of interest" description="Disordered" evidence="1">
    <location>
        <begin position="36"/>
        <end position="67"/>
    </location>
</feature>
<dbReference type="Proteomes" id="UP000076580">
    <property type="component" value="Chromosome 03"/>
</dbReference>
<proteinExistence type="predicted"/>
<evidence type="ECO:0000256" key="1">
    <source>
        <dbReference type="SAM" id="MobiDB-lite"/>
    </source>
</evidence>
<keyword evidence="3" id="KW-1185">Reference proteome</keyword>
<comment type="caution">
    <text evidence="2">The sequence shown here is derived from an EMBL/GenBank/DDBJ whole genome shotgun (WGS) entry which is preliminary data.</text>
</comment>
<accession>A0A151GDF5</accession>
<dbReference type="AlphaFoldDB" id="A0A151GDF5"/>
<dbReference type="GeneID" id="63719725"/>
<evidence type="ECO:0000313" key="2">
    <source>
        <dbReference type="EMBL" id="KYK55120.1"/>
    </source>
</evidence>
<sequence length="67" mass="7514">MIHSNNTSPKGACDRVQVLRDRVRFHAYFGRHLEDLVNSHSGINEQTNRSGESRPADLPQPVATNES</sequence>
<dbReference type="RefSeq" id="XP_040654472.1">
    <property type="nucleotide sequence ID" value="XM_040804368.1"/>
</dbReference>
<protein>
    <submittedName>
        <fullName evidence="2">Uncharacterized protein</fullName>
    </submittedName>
</protein>
<organism evidence="2 3">
    <name type="scientific">Drechmeria coniospora</name>
    <name type="common">Nematophagous fungus</name>
    <name type="synonym">Meria coniospora</name>
    <dbReference type="NCBI Taxonomy" id="98403"/>
    <lineage>
        <taxon>Eukaryota</taxon>
        <taxon>Fungi</taxon>
        <taxon>Dikarya</taxon>
        <taxon>Ascomycota</taxon>
        <taxon>Pezizomycotina</taxon>
        <taxon>Sordariomycetes</taxon>
        <taxon>Hypocreomycetidae</taxon>
        <taxon>Hypocreales</taxon>
        <taxon>Ophiocordycipitaceae</taxon>
        <taxon>Drechmeria</taxon>
    </lineage>
</organism>
<evidence type="ECO:0000313" key="3">
    <source>
        <dbReference type="Proteomes" id="UP000076580"/>
    </source>
</evidence>
<reference evidence="2 3" key="1">
    <citation type="journal article" date="2016" name="Sci. Rep.">
        <title>Insights into Adaptations to a Near-Obligate Nematode Endoparasitic Lifestyle from the Finished Genome of Drechmeria coniospora.</title>
        <authorList>
            <person name="Zhang L."/>
            <person name="Zhou Z."/>
            <person name="Guo Q."/>
            <person name="Fokkens L."/>
            <person name="Miskei M."/>
            <person name="Pocsi I."/>
            <person name="Zhang W."/>
            <person name="Chen M."/>
            <person name="Wang L."/>
            <person name="Sun Y."/>
            <person name="Donzelli B.G."/>
            <person name="Gibson D.M."/>
            <person name="Nelson D.R."/>
            <person name="Luo J.G."/>
            <person name="Rep M."/>
            <person name="Liu H."/>
            <person name="Yang S."/>
            <person name="Wang J."/>
            <person name="Krasnoff S.B."/>
            <person name="Xu Y."/>
            <person name="Molnar I."/>
            <person name="Lin M."/>
        </authorList>
    </citation>
    <scope>NUCLEOTIDE SEQUENCE [LARGE SCALE GENOMIC DNA]</scope>
    <source>
        <strain evidence="2 3">ARSEF 6962</strain>
    </source>
</reference>
<feature type="compositionally biased region" description="Polar residues" evidence="1">
    <location>
        <begin position="38"/>
        <end position="50"/>
    </location>
</feature>
<gene>
    <name evidence="2" type="ORF">DCS_07082</name>
</gene>
<dbReference type="EMBL" id="LAYC01000003">
    <property type="protein sequence ID" value="KYK55120.1"/>
    <property type="molecule type" value="Genomic_DNA"/>
</dbReference>